<keyword evidence="5" id="KW-1185">Reference proteome</keyword>
<dbReference type="PANTHER" id="PTHR24252:SF7">
    <property type="entry name" value="HYALIN"/>
    <property type="match status" value="1"/>
</dbReference>
<dbReference type="Gene3D" id="2.60.120.290">
    <property type="entry name" value="Spermadhesin, CUB domain"/>
    <property type="match status" value="1"/>
</dbReference>
<dbReference type="InterPro" id="IPR018114">
    <property type="entry name" value="TRYPSIN_HIS"/>
</dbReference>
<protein>
    <recommendedName>
        <fullName evidence="3">Peptidase S1 domain-containing protein</fullName>
    </recommendedName>
</protein>
<dbReference type="SMART" id="SM00020">
    <property type="entry name" value="Tryp_SPc"/>
    <property type="match status" value="1"/>
</dbReference>
<evidence type="ECO:0000313" key="4">
    <source>
        <dbReference type="EMBL" id="TRY73338.1"/>
    </source>
</evidence>
<dbReference type="InterPro" id="IPR001254">
    <property type="entry name" value="Trypsin_dom"/>
</dbReference>
<comment type="caution">
    <text evidence="4">The sequence shown here is derived from an EMBL/GenBank/DDBJ whole genome shotgun (WGS) entry which is preliminary data.</text>
</comment>
<name>A0A553P6M2_TIGCA</name>
<evidence type="ECO:0000256" key="1">
    <source>
        <dbReference type="ARBA" id="ARBA00023157"/>
    </source>
</evidence>
<reference evidence="4 5" key="1">
    <citation type="journal article" date="2018" name="Nat. Ecol. Evol.">
        <title>Genomic signatures of mitonuclear coevolution across populations of Tigriopus californicus.</title>
        <authorList>
            <person name="Barreto F.S."/>
            <person name="Watson E.T."/>
            <person name="Lima T.G."/>
            <person name="Willett C.S."/>
            <person name="Edmands S."/>
            <person name="Li W."/>
            <person name="Burton R.S."/>
        </authorList>
    </citation>
    <scope>NUCLEOTIDE SEQUENCE [LARGE SCALE GENOMIC DNA]</scope>
    <source>
        <strain evidence="4 5">San Diego</strain>
    </source>
</reference>
<keyword evidence="2" id="KW-0732">Signal</keyword>
<accession>A0A553P6M2</accession>
<dbReference type="Gene3D" id="2.40.10.10">
    <property type="entry name" value="Trypsin-like serine proteases"/>
    <property type="match status" value="1"/>
</dbReference>
<dbReference type="InterPro" id="IPR009003">
    <property type="entry name" value="Peptidase_S1_PA"/>
</dbReference>
<dbReference type="SUPFAM" id="SSF49854">
    <property type="entry name" value="Spermadhesin, CUB domain"/>
    <property type="match status" value="1"/>
</dbReference>
<dbReference type="PROSITE" id="PS00134">
    <property type="entry name" value="TRYPSIN_HIS"/>
    <property type="match status" value="1"/>
</dbReference>
<dbReference type="FunFam" id="2.40.10.10:FF:000068">
    <property type="entry name" value="transmembrane protease serine 2"/>
    <property type="match status" value="1"/>
</dbReference>
<dbReference type="GO" id="GO:0004252">
    <property type="term" value="F:serine-type endopeptidase activity"/>
    <property type="evidence" value="ECO:0007669"/>
    <property type="project" value="InterPro"/>
</dbReference>
<dbReference type="CDD" id="cd00190">
    <property type="entry name" value="Tryp_SPc"/>
    <property type="match status" value="1"/>
</dbReference>
<dbReference type="InterPro" id="IPR001314">
    <property type="entry name" value="Peptidase_S1A"/>
</dbReference>
<keyword evidence="1" id="KW-1015">Disulfide bond</keyword>
<feature type="chain" id="PRO_5021718599" description="Peptidase S1 domain-containing protein" evidence="2">
    <location>
        <begin position="26"/>
        <end position="462"/>
    </location>
</feature>
<feature type="non-terminal residue" evidence="4">
    <location>
        <position position="462"/>
    </location>
</feature>
<feature type="signal peptide" evidence="2">
    <location>
        <begin position="1"/>
        <end position="25"/>
    </location>
</feature>
<dbReference type="OrthoDB" id="6607982at2759"/>
<dbReference type="Proteomes" id="UP000318571">
    <property type="component" value="Chromosome 3"/>
</dbReference>
<proteinExistence type="predicted"/>
<dbReference type="PANTHER" id="PTHR24252">
    <property type="entry name" value="ACROSIN-RELATED"/>
    <property type="match status" value="1"/>
</dbReference>
<dbReference type="InterPro" id="IPR043504">
    <property type="entry name" value="Peptidase_S1_PA_chymotrypsin"/>
</dbReference>
<dbReference type="PRINTS" id="PR00722">
    <property type="entry name" value="CHYMOTRYPSIN"/>
</dbReference>
<dbReference type="Pfam" id="PF00089">
    <property type="entry name" value="Trypsin"/>
    <property type="match status" value="1"/>
</dbReference>
<gene>
    <name evidence="4" type="ORF">TCAL_05565</name>
</gene>
<evidence type="ECO:0000259" key="3">
    <source>
        <dbReference type="PROSITE" id="PS50240"/>
    </source>
</evidence>
<dbReference type="AlphaFoldDB" id="A0A553P6M2"/>
<dbReference type="EMBL" id="VCGU01000007">
    <property type="protein sequence ID" value="TRY73338.1"/>
    <property type="molecule type" value="Genomic_DNA"/>
</dbReference>
<evidence type="ECO:0000256" key="2">
    <source>
        <dbReference type="SAM" id="SignalP"/>
    </source>
</evidence>
<organism evidence="4 5">
    <name type="scientific">Tigriopus californicus</name>
    <name type="common">Marine copepod</name>
    <dbReference type="NCBI Taxonomy" id="6832"/>
    <lineage>
        <taxon>Eukaryota</taxon>
        <taxon>Metazoa</taxon>
        <taxon>Ecdysozoa</taxon>
        <taxon>Arthropoda</taxon>
        <taxon>Crustacea</taxon>
        <taxon>Multicrustacea</taxon>
        <taxon>Hexanauplia</taxon>
        <taxon>Copepoda</taxon>
        <taxon>Harpacticoida</taxon>
        <taxon>Harpacticidae</taxon>
        <taxon>Tigriopus</taxon>
    </lineage>
</organism>
<dbReference type="InterPro" id="IPR035914">
    <property type="entry name" value="Sperma_CUB_dom_sf"/>
</dbReference>
<dbReference type="PROSITE" id="PS50240">
    <property type="entry name" value="TRYPSIN_DOM"/>
    <property type="match status" value="1"/>
</dbReference>
<sequence length="462" mass="50541">MFPFFHGFHLVWVWVVLVHLYCLSAFEIQSKEWEQTPFDPLAFSSAPEGPFVKMSPFINGPLQVLSNEALPETPLECGSTTELGANQEVIIQSPSFPGHVEPGTKCSWDFVLPSSTLVVFNCQTLHLPCDLGNEMRFRVNEKPKKKFCTQPVGKEFHNAASVFKFDGNGKNSLSITFLSGTDSNPDAMTKGFKCLVRGQSQLEGQLKLPPKDVDPHWVPPNDPVCGLRSSNRIVGGSRASYDKYPWAVGLVIQQHFCGGTLLNQRWVLTAAHCISDDIDPTKIVALLGCANIGQDDIDCDQYRLADTVVPHPDYTGLVGQAVANDIGLIRLAKDVKYNGSVRPACLGSRPVPVDGTTLMAVGWGKVDEGVESSEHLKEAAIESVPDGDCQRFRKVPLPHTILCTKAINGSTCNGDSGSYVGRFDGSRHIQVGVVSYGMKGCDGVMAMTETVFYNQWIKDTMK</sequence>
<evidence type="ECO:0000313" key="5">
    <source>
        <dbReference type="Proteomes" id="UP000318571"/>
    </source>
</evidence>
<dbReference type="SUPFAM" id="SSF50494">
    <property type="entry name" value="Trypsin-like serine proteases"/>
    <property type="match status" value="1"/>
</dbReference>
<dbReference type="STRING" id="6832.A0A553P6M2"/>
<dbReference type="GO" id="GO:0006508">
    <property type="term" value="P:proteolysis"/>
    <property type="evidence" value="ECO:0007669"/>
    <property type="project" value="InterPro"/>
</dbReference>
<feature type="domain" description="Peptidase S1" evidence="3">
    <location>
        <begin position="233"/>
        <end position="462"/>
    </location>
</feature>